<dbReference type="EMBL" id="AMGV01000022">
    <property type="protein sequence ID" value="KEF51701.1"/>
    <property type="molecule type" value="Genomic_DNA"/>
</dbReference>
<evidence type="ECO:0000313" key="2">
    <source>
        <dbReference type="Proteomes" id="UP000027920"/>
    </source>
</evidence>
<gene>
    <name evidence="1" type="ORF">A1O9_12336</name>
</gene>
<dbReference type="AlphaFoldDB" id="A0A072NVS9"/>
<evidence type="ECO:0000313" key="1">
    <source>
        <dbReference type="EMBL" id="KEF51701.1"/>
    </source>
</evidence>
<dbReference type="HOGENOM" id="CLU_131617_0_0_1"/>
<keyword evidence="2" id="KW-1185">Reference proteome</keyword>
<dbReference type="OrthoDB" id="7289984at2759"/>
<dbReference type="Pfam" id="PF00106">
    <property type="entry name" value="adh_short"/>
    <property type="match status" value="1"/>
</dbReference>
<dbReference type="PANTHER" id="PTHR45458">
    <property type="entry name" value="SHORT-CHAIN DEHYDROGENASE/REDUCTASE SDR"/>
    <property type="match status" value="1"/>
</dbReference>
<evidence type="ECO:0008006" key="3">
    <source>
        <dbReference type="Google" id="ProtNLM"/>
    </source>
</evidence>
<accession>A0A072NVS9</accession>
<dbReference type="VEuPathDB" id="FungiDB:A1O9_12336"/>
<dbReference type="InterPro" id="IPR036291">
    <property type="entry name" value="NAD(P)-bd_dom_sf"/>
</dbReference>
<dbReference type="PANTHER" id="PTHR45458:SF3">
    <property type="entry name" value="CHAIN DEHYDROGENASE (ATSC), PUTATIVE-RELATED"/>
    <property type="match status" value="1"/>
</dbReference>
<proteinExistence type="predicted"/>
<protein>
    <recommendedName>
        <fullName evidence="3">Alcohol dehydrogenase</fullName>
    </recommendedName>
</protein>
<dbReference type="Proteomes" id="UP000027920">
    <property type="component" value="Unassembled WGS sequence"/>
</dbReference>
<dbReference type="RefSeq" id="XP_013254291.1">
    <property type="nucleotide sequence ID" value="XM_013398837.1"/>
</dbReference>
<dbReference type="InterPro" id="IPR002347">
    <property type="entry name" value="SDR_fam"/>
</dbReference>
<reference evidence="1 2" key="1">
    <citation type="submission" date="2013-03" db="EMBL/GenBank/DDBJ databases">
        <title>The Genome Sequence of Exophiala aquamarina CBS 119918.</title>
        <authorList>
            <consortium name="The Broad Institute Genomics Platform"/>
            <person name="Cuomo C."/>
            <person name="de Hoog S."/>
            <person name="Gorbushina A."/>
            <person name="Walker B."/>
            <person name="Young S.K."/>
            <person name="Zeng Q."/>
            <person name="Gargeya S."/>
            <person name="Fitzgerald M."/>
            <person name="Haas B."/>
            <person name="Abouelleil A."/>
            <person name="Allen A.W."/>
            <person name="Alvarado L."/>
            <person name="Arachchi H.M."/>
            <person name="Berlin A.M."/>
            <person name="Chapman S.B."/>
            <person name="Gainer-Dewar J."/>
            <person name="Goldberg J."/>
            <person name="Griggs A."/>
            <person name="Gujja S."/>
            <person name="Hansen M."/>
            <person name="Howarth C."/>
            <person name="Imamovic A."/>
            <person name="Ireland A."/>
            <person name="Larimer J."/>
            <person name="McCowan C."/>
            <person name="Murphy C."/>
            <person name="Pearson M."/>
            <person name="Poon T.W."/>
            <person name="Priest M."/>
            <person name="Roberts A."/>
            <person name="Saif S."/>
            <person name="Shea T."/>
            <person name="Sisk P."/>
            <person name="Sykes S."/>
            <person name="Wortman J."/>
            <person name="Nusbaum C."/>
            <person name="Birren B."/>
        </authorList>
    </citation>
    <scope>NUCLEOTIDE SEQUENCE [LARGE SCALE GENOMIC DNA]</scope>
    <source>
        <strain evidence="1 2">CBS 119918</strain>
    </source>
</reference>
<dbReference type="GeneID" id="25287230"/>
<dbReference type="SUPFAM" id="SSF51735">
    <property type="entry name" value="NAD(P)-binding Rossmann-fold domains"/>
    <property type="match status" value="1"/>
</dbReference>
<dbReference type="Gene3D" id="3.40.50.720">
    <property type="entry name" value="NAD(P)-binding Rossmann-like Domain"/>
    <property type="match status" value="1"/>
</dbReference>
<comment type="caution">
    <text evidence="1">The sequence shown here is derived from an EMBL/GenBank/DDBJ whole genome shotgun (WGS) entry which is preliminary data.</text>
</comment>
<dbReference type="InterPro" id="IPR052184">
    <property type="entry name" value="SDR_enzymes"/>
</dbReference>
<sequence length="174" mass="18562">MGPRGKNPAALEEELLANCKTNLVGTVHLFNLFLPLVLKGQQKKVIAISSGSADLELISKFEIEVSGPYAAGKAATNVVVAKFGAEYAKEGVLFMSICPGVVDTGHFDPEKLSEKELQSTLELAGKFKRYAPHFEGPATPEASVKAIISVFEKSSIAKGDSGAFISHLGTKQWL</sequence>
<name>A0A072NVS9_9EURO</name>
<dbReference type="GO" id="GO:0016616">
    <property type="term" value="F:oxidoreductase activity, acting on the CH-OH group of donors, NAD or NADP as acceptor"/>
    <property type="evidence" value="ECO:0007669"/>
    <property type="project" value="TreeGrafter"/>
</dbReference>
<organism evidence="1 2">
    <name type="scientific">Exophiala aquamarina CBS 119918</name>
    <dbReference type="NCBI Taxonomy" id="1182545"/>
    <lineage>
        <taxon>Eukaryota</taxon>
        <taxon>Fungi</taxon>
        <taxon>Dikarya</taxon>
        <taxon>Ascomycota</taxon>
        <taxon>Pezizomycotina</taxon>
        <taxon>Eurotiomycetes</taxon>
        <taxon>Chaetothyriomycetidae</taxon>
        <taxon>Chaetothyriales</taxon>
        <taxon>Herpotrichiellaceae</taxon>
        <taxon>Exophiala</taxon>
    </lineage>
</organism>